<protein>
    <submittedName>
        <fullName evidence="1">DUF1848 domain-containing protein</fullName>
    </submittedName>
</protein>
<accession>A0ACD1AB81</accession>
<dbReference type="EMBL" id="CP042469">
    <property type="protein sequence ID" value="QOX63716.1"/>
    <property type="molecule type" value="Genomic_DNA"/>
</dbReference>
<evidence type="ECO:0000313" key="2">
    <source>
        <dbReference type="Proteomes" id="UP000594014"/>
    </source>
</evidence>
<evidence type="ECO:0000313" key="1">
    <source>
        <dbReference type="EMBL" id="QOX63716.1"/>
    </source>
</evidence>
<gene>
    <name evidence="1" type="ORF">FRZ06_10335</name>
</gene>
<name>A0ACD1AB81_9FIRM</name>
<reference evidence="1" key="1">
    <citation type="submission" date="2019-08" db="EMBL/GenBank/DDBJ databases">
        <title>Genome sequence of Clostridiales bacterium MT110.</title>
        <authorList>
            <person name="Cao J."/>
        </authorList>
    </citation>
    <scope>NUCLEOTIDE SEQUENCE</scope>
    <source>
        <strain evidence="1">MT110</strain>
    </source>
</reference>
<sequence>MIISASRRTDIPCCYSQWFVNRLREGYALIPNPRNPGRLGRVALSPEQVDCIVFWTKNPAPMLELLPGVEKLGYSYYFQFTITAYGRDMERNLPEKTAVIDTFKRLSDRIGPKRVDWRFDPIITNDRFSAEWVAERFGWLCGELREYTERCIISFVDAYSHTKNKGDVLNRSEMLETAGMLSHIAKELKLPIYACSEEINLKALGVQPASCIDKGKIEEIIGCRIEAKKDIGQRPACGCIESVDIGAYDTCDNGCLYCYATTSEKTVHKRREGHRSELPLLTGAPKGSEIVTDRTGGSLKIGQTSFLDE</sequence>
<organism evidence="1 2">
    <name type="scientific">Anoxybacterium hadale</name>
    <dbReference type="NCBI Taxonomy" id="3408580"/>
    <lineage>
        <taxon>Bacteria</taxon>
        <taxon>Bacillati</taxon>
        <taxon>Bacillota</taxon>
        <taxon>Clostridia</taxon>
        <taxon>Peptostreptococcales</taxon>
        <taxon>Anaerovoracaceae</taxon>
        <taxon>Anoxybacterium</taxon>
    </lineage>
</organism>
<keyword evidence="2" id="KW-1185">Reference proteome</keyword>
<proteinExistence type="predicted"/>
<dbReference type="Proteomes" id="UP000594014">
    <property type="component" value="Chromosome"/>
</dbReference>